<dbReference type="InterPro" id="IPR040079">
    <property type="entry name" value="Glutathione_S-Trfase"/>
</dbReference>
<dbReference type="EMBL" id="KZ451982">
    <property type="protein sequence ID" value="PKA54208.1"/>
    <property type="molecule type" value="Genomic_DNA"/>
</dbReference>
<evidence type="ECO:0000313" key="7">
    <source>
        <dbReference type="EMBL" id="PKA54208.1"/>
    </source>
</evidence>
<dbReference type="SFLD" id="SFLDG00358">
    <property type="entry name" value="Main_(cytGST)"/>
    <property type="match status" value="1"/>
</dbReference>
<dbReference type="OrthoDB" id="4951845at2759"/>
<gene>
    <name evidence="7" type="primary">GSTU17</name>
    <name evidence="7" type="ORF">AXF42_Ash000041</name>
</gene>
<feature type="domain" description="GST C-terminal" evidence="6">
    <location>
        <begin position="117"/>
        <end position="248"/>
    </location>
</feature>
<dbReference type="EC" id="2.5.1.18" evidence="1"/>
<dbReference type="SFLD" id="SFLDS00019">
    <property type="entry name" value="Glutathione_Transferase_(cytos"/>
    <property type="match status" value="1"/>
</dbReference>
<dbReference type="FunFam" id="3.40.30.10:FF:000044">
    <property type="entry name" value="Glutathione S-transferase GSTU6"/>
    <property type="match status" value="1"/>
</dbReference>
<dbReference type="AlphaFoldDB" id="A0A2I0AF90"/>
<comment type="catalytic activity">
    <reaction evidence="4">
        <text>RX + glutathione = an S-substituted glutathione + a halide anion + H(+)</text>
        <dbReference type="Rhea" id="RHEA:16437"/>
        <dbReference type="ChEBI" id="CHEBI:15378"/>
        <dbReference type="ChEBI" id="CHEBI:16042"/>
        <dbReference type="ChEBI" id="CHEBI:17792"/>
        <dbReference type="ChEBI" id="CHEBI:57925"/>
        <dbReference type="ChEBI" id="CHEBI:90779"/>
        <dbReference type="EC" id="2.5.1.18"/>
    </reaction>
</comment>
<sequence>MRNALPSFSHFLWTSSIPESSHKNRAMAAGDELKLIGNWASSFVARPRIAFNLKGIQYEFLQEEFGKKSDLLLKSNPVHKKIPVLIHGGKPVCESLVIVEYIDQIWSSSGPSILPTDPYDRAVARFWAAYVDDKLTLQFRPFIREADEAAKAQAIEQMVAALQHLEEAFEKCSKGKSFFAGDSIGFVDIALGSLIGWLRAVEVLAGVKLFDEERIPGLAKWAERFCSSDAAMGIIPEPAELVEFSKALRDAFRSAALPSN</sequence>
<protein>
    <recommendedName>
        <fullName evidence="1">glutathione transferase</fullName>
        <ecNumber evidence="1">2.5.1.18</ecNumber>
    </recommendedName>
</protein>
<evidence type="ECO:0000256" key="4">
    <source>
        <dbReference type="ARBA" id="ARBA00047960"/>
    </source>
</evidence>
<evidence type="ECO:0000256" key="3">
    <source>
        <dbReference type="ARBA" id="ARBA00025743"/>
    </source>
</evidence>
<comment type="similarity">
    <text evidence="3">Belongs to the GST superfamily. Tau family.</text>
</comment>
<dbReference type="Proteomes" id="UP000236161">
    <property type="component" value="Unassembled WGS sequence"/>
</dbReference>
<dbReference type="Pfam" id="PF00043">
    <property type="entry name" value="GST_C"/>
    <property type="match status" value="1"/>
</dbReference>
<dbReference type="InterPro" id="IPR036249">
    <property type="entry name" value="Thioredoxin-like_sf"/>
</dbReference>
<dbReference type="Gene3D" id="1.20.1050.10">
    <property type="match status" value="1"/>
</dbReference>
<evidence type="ECO:0000259" key="6">
    <source>
        <dbReference type="PROSITE" id="PS50405"/>
    </source>
</evidence>
<dbReference type="InterPro" id="IPR004045">
    <property type="entry name" value="Glutathione_S-Trfase_N"/>
</dbReference>
<dbReference type="SUPFAM" id="SSF47616">
    <property type="entry name" value="GST C-terminal domain-like"/>
    <property type="match status" value="1"/>
</dbReference>
<keyword evidence="2 7" id="KW-0808">Transferase</keyword>
<dbReference type="Gene3D" id="3.40.30.10">
    <property type="entry name" value="Glutaredoxin"/>
    <property type="match status" value="1"/>
</dbReference>
<evidence type="ECO:0000313" key="8">
    <source>
        <dbReference type="Proteomes" id="UP000236161"/>
    </source>
</evidence>
<dbReference type="PANTHER" id="PTHR11260:SF788">
    <property type="entry name" value="GLUTATHIONE TRANSFERASE"/>
    <property type="match status" value="1"/>
</dbReference>
<dbReference type="InterPro" id="IPR045073">
    <property type="entry name" value="Omega/Tau-like"/>
</dbReference>
<accession>A0A2I0AF90</accession>
<dbReference type="InterPro" id="IPR004046">
    <property type="entry name" value="GST_C"/>
</dbReference>
<dbReference type="GO" id="GO:0005737">
    <property type="term" value="C:cytoplasm"/>
    <property type="evidence" value="ECO:0007669"/>
    <property type="project" value="TreeGrafter"/>
</dbReference>
<evidence type="ECO:0000256" key="1">
    <source>
        <dbReference type="ARBA" id="ARBA00012452"/>
    </source>
</evidence>
<dbReference type="STRING" id="1088818.A0A2I0AF90"/>
<dbReference type="PROSITE" id="PS50405">
    <property type="entry name" value="GST_CTER"/>
    <property type="match status" value="1"/>
</dbReference>
<dbReference type="InterPro" id="IPR036282">
    <property type="entry name" value="Glutathione-S-Trfase_C_sf"/>
</dbReference>
<dbReference type="PROSITE" id="PS50404">
    <property type="entry name" value="GST_NTER"/>
    <property type="match status" value="1"/>
</dbReference>
<dbReference type="SFLD" id="SFLDG01152">
    <property type="entry name" value="Main.3:_Omega-_and_Tau-like"/>
    <property type="match status" value="1"/>
</dbReference>
<dbReference type="GO" id="GO:0004364">
    <property type="term" value="F:glutathione transferase activity"/>
    <property type="evidence" value="ECO:0007669"/>
    <property type="project" value="UniProtKB-EC"/>
</dbReference>
<dbReference type="InterPro" id="IPR010987">
    <property type="entry name" value="Glutathione-S-Trfase_C-like"/>
</dbReference>
<organism evidence="7 8">
    <name type="scientific">Apostasia shenzhenica</name>
    <dbReference type="NCBI Taxonomy" id="1088818"/>
    <lineage>
        <taxon>Eukaryota</taxon>
        <taxon>Viridiplantae</taxon>
        <taxon>Streptophyta</taxon>
        <taxon>Embryophyta</taxon>
        <taxon>Tracheophyta</taxon>
        <taxon>Spermatophyta</taxon>
        <taxon>Magnoliopsida</taxon>
        <taxon>Liliopsida</taxon>
        <taxon>Asparagales</taxon>
        <taxon>Orchidaceae</taxon>
        <taxon>Apostasioideae</taxon>
        <taxon>Apostasia</taxon>
    </lineage>
</organism>
<feature type="domain" description="GST N-terminal" evidence="5">
    <location>
        <begin position="31"/>
        <end position="110"/>
    </location>
</feature>
<dbReference type="CDD" id="cd03058">
    <property type="entry name" value="GST_N_Tau"/>
    <property type="match status" value="1"/>
</dbReference>
<dbReference type="FunFam" id="1.20.1050.10:FF:000023">
    <property type="entry name" value="Probable glutathione S-transferase GSTU6"/>
    <property type="match status" value="1"/>
</dbReference>
<evidence type="ECO:0000256" key="2">
    <source>
        <dbReference type="ARBA" id="ARBA00022679"/>
    </source>
</evidence>
<keyword evidence="8" id="KW-1185">Reference proteome</keyword>
<evidence type="ECO:0000259" key="5">
    <source>
        <dbReference type="PROSITE" id="PS50404"/>
    </source>
</evidence>
<dbReference type="PANTHER" id="PTHR11260">
    <property type="entry name" value="GLUTATHIONE S-TRANSFERASE, GST, SUPERFAMILY, GST DOMAIN CONTAINING"/>
    <property type="match status" value="1"/>
</dbReference>
<dbReference type="SUPFAM" id="SSF52833">
    <property type="entry name" value="Thioredoxin-like"/>
    <property type="match status" value="1"/>
</dbReference>
<dbReference type="Pfam" id="PF02798">
    <property type="entry name" value="GST_N"/>
    <property type="match status" value="1"/>
</dbReference>
<proteinExistence type="inferred from homology"/>
<dbReference type="InterPro" id="IPR045074">
    <property type="entry name" value="GST_C_Tau"/>
</dbReference>
<dbReference type="CDD" id="cd03185">
    <property type="entry name" value="GST_C_Tau"/>
    <property type="match status" value="1"/>
</dbReference>
<name>A0A2I0AF90_9ASPA</name>
<reference evidence="7 8" key="1">
    <citation type="journal article" date="2017" name="Nature">
        <title>The Apostasia genome and the evolution of orchids.</title>
        <authorList>
            <person name="Zhang G.Q."/>
            <person name="Liu K.W."/>
            <person name="Li Z."/>
            <person name="Lohaus R."/>
            <person name="Hsiao Y.Y."/>
            <person name="Niu S.C."/>
            <person name="Wang J.Y."/>
            <person name="Lin Y.C."/>
            <person name="Xu Q."/>
            <person name="Chen L.J."/>
            <person name="Yoshida K."/>
            <person name="Fujiwara S."/>
            <person name="Wang Z.W."/>
            <person name="Zhang Y.Q."/>
            <person name="Mitsuda N."/>
            <person name="Wang M."/>
            <person name="Liu G.H."/>
            <person name="Pecoraro L."/>
            <person name="Huang H.X."/>
            <person name="Xiao X.J."/>
            <person name="Lin M."/>
            <person name="Wu X.Y."/>
            <person name="Wu W.L."/>
            <person name="Chen Y.Y."/>
            <person name="Chang S.B."/>
            <person name="Sakamoto S."/>
            <person name="Ohme-Takagi M."/>
            <person name="Yagi M."/>
            <person name="Zeng S.J."/>
            <person name="Shen C.Y."/>
            <person name="Yeh C.M."/>
            <person name="Luo Y.B."/>
            <person name="Tsai W.C."/>
            <person name="Van de Peer Y."/>
            <person name="Liu Z.J."/>
        </authorList>
    </citation>
    <scope>NUCLEOTIDE SEQUENCE [LARGE SCALE GENOMIC DNA]</scope>
    <source>
        <strain evidence="8">cv. Shenzhen</strain>
        <tissue evidence="7">Stem</tissue>
    </source>
</reference>
<dbReference type="GO" id="GO:0006749">
    <property type="term" value="P:glutathione metabolic process"/>
    <property type="evidence" value="ECO:0007669"/>
    <property type="project" value="InterPro"/>
</dbReference>